<evidence type="ECO:0000313" key="1">
    <source>
        <dbReference type="EMBL" id="TFK66016.1"/>
    </source>
</evidence>
<proteinExistence type="predicted"/>
<sequence>MSDTSSSDADIQADRACFQGVTIATLCYGALVMIFLQLFSVLLGTPKRGRIFWGLLIYASLLLPVASLAVGTTLKFTQMALIDNRNYPGGPLAWFIASTGNNLNVIGLACVTIFPWISDLLMFYRVLVLWNGQLWLLMVGGPLYLARISLSVPYLITNTHPNNPSWLLPVRSFGIAYSSLSACLNLFFTLTIAYRIWSLRPRLNTVLGTVAASHYVSFMTISTESAAFFTLWAIINLVSDSWGYIGNDVFLKPSFFISAITRMLIALRMAENRAWTRDIVKAAHTGVLDWEVSSSTSITLPDPTGSMASSPSITSPEKSHIMSAHHVQMQHLQLHGQKIPKQFRADFPSM</sequence>
<reference evidence="1 2" key="1">
    <citation type="journal article" date="2019" name="Nat. Ecol. Evol.">
        <title>Megaphylogeny resolves global patterns of mushroom evolution.</title>
        <authorList>
            <person name="Varga T."/>
            <person name="Krizsan K."/>
            <person name="Foldi C."/>
            <person name="Dima B."/>
            <person name="Sanchez-Garcia M."/>
            <person name="Sanchez-Ramirez S."/>
            <person name="Szollosi G.J."/>
            <person name="Szarkandi J.G."/>
            <person name="Papp V."/>
            <person name="Albert L."/>
            <person name="Andreopoulos W."/>
            <person name="Angelini C."/>
            <person name="Antonin V."/>
            <person name="Barry K.W."/>
            <person name="Bougher N.L."/>
            <person name="Buchanan P."/>
            <person name="Buyck B."/>
            <person name="Bense V."/>
            <person name="Catcheside P."/>
            <person name="Chovatia M."/>
            <person name="Cooper J."/>
            <person name="Damon W."/>
            <person name="Desjardin D."/>
            <person name="Finy P."/>
            <person name="Geml J."/>
            <person name="Haridas S."/>
            <person name="Hughes K."/>
            <person name="Justo A."/>
            <person name="Karasinski D."/>
            <person name="Kautmanova I."/>
            <person name="Kiss B."/>
            <person name="Kocsube S."/>
            <person name="Kotiranta H."/>
            <person name="LaButti K.M."/>
            <person name="Lechner B.E."/>
            <person name="Liimatainen K."/>
            <person name="Lipzen A."/>
            <person name="Lukacs Z."/>
            <person name="Mihaltcheva S."/>
            <person name="Morgado L.N."/>
            <person name="Niskanen T."/>
            <person name="Noordeloos M.E."/>
            <person name="Ohm R.A."/>
            <person name="Ortiz-Santana B."/>
            <person name="Ovrebo C."/>
            <person name="Racz N."/>
            <person name="Riley R."/>
            <person name="Savchenko A."/>
            <person name="Shiryaev A."/>
            <person name="Soop K."/>
            <person name="Spirin V."/>
            <person name="Szebenyi C."/>
            <person name="Tomsovsky M."/>
            <person name="Tulloss R.E."/>
            <person name="Uehling J."/>
            <person name="Grigoriev I.V."/>
            <person name="Vagvolgyi C."/>
            <person name="Papp T."/>
            <person name="Martin F.M."/>
            <person name="Miettinen O."/>
            <person name="Hibbett D.S."/>
            <person name="Nagy L.G."/>
        </authorList>
    </citation>
    <scope>NUCLEOTIDE SEQUENCE [LARGE SCALE GENOMIC DNA]</scope>
    <source>
        <strain evidence="1 2">NL-1719</strain>
    </source>
</reference>
<dbReference type="EMBL" id="ML208418">
    <property type="protein sequence ID" value="TFK66016.1"/>
    <property type="molecule type" value="Genomic_DNA"/>
</dbReference>
<keyword evidence="2" id="KW-1185">Reference proteome</keyword>
<gene>
    <name evidence="1" type="ORF">BDN72DRAFT_170236</name>
</gene>
<accession>A0ACD3AKG3</accession>
<protein>
    <submittedName>
        <fullName evidence="1">Uncharacterized protein</fullName>
    </submittedName>
</protein>
<organism evidence="1 2">
    <name type="scientific">Pluteus cervinus</name>
    <dbReference type="NCBI Taxonomy" id="181527"/>
    <lineage>
        <taxon>Eukaryota</taxon>
        <taxon>Fungi</taxon>
        <taxon>Dikarya</taxon>
        <taxon>Basidiomycota</taxon>
        <taxon>Agaricomycotina</taxon>
        <taxon>Agaricomycetes</taxon>
        <taxon>Agaricomycetidae</taxon>
        <taxon>Agaricales</taxon>
        <taxon>Pluteineae</taxon>
        <taxon>Pluteaceae</taxon>
        <taxon>Pluteus</taxon>
    </lineage>
</organism>
<evidence type="ECO:0000313" key="2">
    <source>
        <dbReference type="Proteomes" id="UP000308600"/>
    </source>
</evidence>
<dbReference type="Proteomes" id="UP000308600">
    <property type="component" value="Unassembled WGS sequence"/>
</dbReference>
<name>A0ACD3AKG3_9AGAR</name>